<proteinExistence type="predicted"/>
<gene>
    <name evidence="2" type="ORF">CLAFUR5_08649</name>
</gene>
<accession>A0A9Q8P6A6</accession>
<dbReference type="RefSeq" id="XP_047759112.1">
    <property type="nucleotide sequence ID" value="XM_047907797.1"/>
</dbReference>
<protein>
    <submittedName>
        <fullName evidence="2">Uncharacterized protein</fullName>
    </submittedName>
</protein>
<keyword evidence="1" id="KW-1133">Transmembrane helix</keyword>
<sequence length="153" mass="17552">MHHTRSAAMLRRYISTPTMAPYPPQDTLNTFNVFEEDPIVSAITLATSLLIIIAFLAFLTHRAVVHRRKDRLSRIERLQAAREEARYWAPLDLEPGWDGSEDEGWGLDGLEDGVTGSVERVQMRRLEAERRVREFGDGDWEEIEVVGGYLQQL</sequence>
<reference evidence="2" key="1">
    <citation type="submission" date="2021-12" db="EMBL/GenBank/DDBJ databases">
        <authorList>
            <person name="Zaccaron A."/>
            <person name="Stergiopoulos I."/>
        </authorList>
    </citation>
    <scope>NUCLEOTIDE SEQUENCE</scope>
    <source>
        <strain evidence="2">Race5_Kim</strain>
    </source>
</reference>
<feature type="transmembrane region" description="Helical" evidence="1">
    <location>
        <begin position="39"/>
        <end position="59"/>
    </location>
</feature>
<keyword evidence="1" id="KW-0472">Membrane</keyword>
<organism evidence="2 3">
    <name type="scientific">Passalora fulva</name>
    <name type="common">Tomato leaf mold</name>
    <name type="synonym">Cladosporium fulvum</name>
    <dbReference type="NCBI Taxonomy" id="5499"/>
    <lineage>
        <taxon>Eukaryota</taxon>
        <taxon>Fungi</taxon>
        <taxon>Dikarya</taxon>
        <taxon>Ascomycota</taxon>
        <taxon>Pezizomycotina</taxon>
        <taxon>Dothideomycetes</taxon>
        <taxon>Dothideomycetidae</taxon>
        <taxon>Mycosphaerellales</taxon>
        <taxon>Mycosphaerellaceae</taxon>
        <taxon>Fulvia</taxon>
    </lineage>
</organism>
<reference evidence="2" key="2">
    <citation type="journal article" date="2022" name="Microb. Genom.">
        <title>A chromosome-scale genome assembly of the tomato pathogen Cladosporium fulvum reveals a compartmentalized genome architecture and the presence of a dispensable chromosome.</title>
        <authorList>
            <person name="Zaccaron A.Z."/>
            <person name="Chen L.H."/>
            <person name="Samaras A."/>
            <person name="Stergiopoulos I."/>
        </authorList>
    </citation>
    <scope>NUCLEOTIDE SEQUENCE</scope>
    <source>
        <strain evidence="2">Race5_Kim</strain>
    </source>
</reference>
<dbReference type="Proteomes" id="UP000756132">
    <property type="component" value="Chromosome 3"/>
</dbReference>
<dbReference type="KEGG" id="ffu:CLAFUR5_08649"/>
<keyword evidence="3" id="KW-1185">Reference proteome</keyword>
<name>A0A9Q8P6A6_PASFU</name>
<dbReference type="EMBL" id="CP090165">
    <property type="protein sequence ID" value="UJO14746.1"/>
    <property type="molecule type" value="Genomic_DNA"/>
</dbReference>
<evidence type="ECO:0000256" key="1">
    <source>
        <dbReference type="SAM" id="Phobius"/>
    </source>
</evidence>
<dbReference type="AlphaFoldDB" id="A0A9Q8P6A6"/>
<evidence type="ECO:0000313" key="2">
    <source>
        <dbReference type="EMBL" id="UJO14746.1"/>
    </source>
</evidence>
<evidence type="ECO:0000313" key="3">
    <source>
        <dbReference type="Proteomes" id="UP000756132"/>
    </source>
</evidence>
<keyword evidence="1" id="KW-0812">Transmembrane</keyword>
<dbReference type="GeneID" id="71988527"/>